<feature type="compositionally biased region" description="Low complexity" evidence="1">
    <location>
        <begin position="343"/>
        <end position="354"/>
    </location>
</feature>
<feature type="region of interest" description="Disordered" evidence="1">
    <location>
        <begin position="533"/>
        <end position="556"/>
    </location>
</feature>
<dbReference type="PANTHER" id="PTHR43019">
    <property type="entry name" value="SERINE ENDOPROTEASE DEGS"/>
    <property type="match status" value="1"/>
</dbReference>
<evidence type="ECO:0000256" key="1">
    <source>
        <dbReference type="SAM" id="MobiDB-lite"/>
    </source>
</evidence>
<keyword evidence="2" id="KW-0812">Transmembrane</keyword>
<sequence length="556" mass="58437">MFVDKSLKPLGVILLSGTLVIGCAASAADAPSGPDLERSIVLLETSWDGYIFVPPKYDQDGAGFTKEVTADSTCTGWFVGKSGQMMTAGHCVDPAEGKRALLQHFLTSKGRSDLLETAIMNWKVEGTTQGAPVDRTVKAIQPSAVNDAVLTTATTVQIVDFRSFEQGDLALLKASGLSKDTPALSIADVTPQVGSQLTSIGFPGSVLNFADPSRIPHASFKSGTVSSQQVSPQGVSVLEVSTDMSGGMSGGPTVNSDGQVVGINSFGVLNPSTGAEMAGTNFITETKDLRTFLDSHDVPLAQSASKSSFPVLPVIAGVVVAAFVIAGATAALLFRRRRTAMTAPAPAGEAAATGSVSAAGLRDDPVGGPETTHAQPMSNPAPVTVGSAEPIPAEDHAPSRTDDPDTETHYCSNCGFEHHPGRNSALAADTPPAEPPTTIATQHRIRLPGPFPDSRAETGFIRSGRCGVRQPGPRPGCGVRHRACPTTVTLRGLHRATARSRWVSASRWPTWTLSIGPWRYPMPALHRTSVGFQRASFSSRRNSPRTSPNLRDFEPR</sequence>
<evidence type="ECO:0000313" key="5">
    <source>
        <dbReference type="Proteomes" id="UP000683310"/>
    </source>
</evidence>
<keyword evidence="2" id="KW-1133">Transmembrane helix</keyword>
<proteinExistence type="predicted"/>
<dbReference type="PANTHER" id="PTHR43019:SF23">
    <property type="entry name" value="PROTEASE DO-LIKE 5, CHLOROPLASTIC"/>
    <property type="match status" value="1"/>
</dbReference>
<feature type="compositionally biased region" description="Basic and acidic residues" evidence="1">
    <location>
        <begin position="393"/>
        <end position="408"/>
    </location>
</feature>
<name>A0ABX8CXU9_9NOCA</name>
<evidence type="ECO:0000313" key="4">
    <source>
        <dbReference type="EMBL" id="QVI24166.1"/>
    </source>
</evidence>
<keyword evidence="2" id="KW-0472">Membrane</keyword>
<protein>
    <submittedName>
        <fullName evidence="4">Trypsin-like peptidase domain-containing protein</fullName>
    </submittedName>
</protein>
<dbReference type="InterPro" id="IPR009003">
    <property type="entry name" value="Peptidase_S1_PA"/>
</dbReference>
<dbReference type="EMBL" id="CP074371">
    <property type="protein sequence ID" value="QVI24166.1"/>
    <property type="molecule type" value="Genomic_DNA"/>
</dbReference>
<dbReference type="SUPFAM" id="SSF50494">
    <property type="entry name" value="Trypsin-like serine proteases"/>
    <property type="match status" value="1"/>
</dbReference>
<reference evidence="4 5" key="1">
    <citation type="submission" date="2021-04" db="EMBL/GenBank/DDBJ databases">
        <title>Nocardia tengchongensis.</title>
        <authorList>
            <person name="Zhuang k."/>
            <person name="Ran Y."/>
            <person name="Li W."/>
        </authorList>
    </citation>
    <scope>NUCLEOTIDE SEQUENCE [LARGE SCALE GENOMIC DNA]</scope>
    <source>
        <strain evidence="4 5">CFH S0057</strain>
    </source>
</reference>
<dbReference type="PROSITE" id="PS00134">
    <property type="entry name" value="TRYPSIN_HIS"/>
    <property type="match status" value="1"/>
</dbReference>
<feature type="transmembrane region" description="Helical" evidence="2">
    <location>
        <begin position="311"/>
        <end position="334"/>
    </location>
</feature>
<keyword evidence="5" id="KW-1185">Reference proteome</keyword>
<feature type="chain" id="PRO_5046484518" evidence="3">
    <location>
        <begin position="28"/>
        <end position="556"/>
    </location>
</feature>
<dbReference type="Gene3D" id="2.40.10.120">
    <property type="match status" value="1"/>
</dbReference>
<feature type="signal peptide" evidence="3">
    <location>
        <begin position="1"/>
        <end position="27"/>
    </location>
</feature>
<dbReference type="Proteomes" id="UP000683310">
    <property type="component" value="Chromosome"/>
</dbReference>
<feature type="region of interest" description="Disordered" evidence="1">
    <location>
        <begin position="343"/>
        <end position="415"/>
    </location>
</feature>
<dbReference type="PROSITE" id="PS51257">
    <property type="entry name" value="PROKAR_LIPOPROTEIN"/>
    <property type="match status" value="1"/>
</dbReference>
<gene>
    <name evidence="4" type="ORF">KHQ06_16155</name>
</gene>
<organism evidence="4 5">
    <name type="scientific">Nocardia tengchongensis</name>
    <dbReference type="NCBI Taxonomy" id="2055889"/>
    <lineage>
        <taxon>Bacteria</taxon>
        <taxon>Bacillati</taxon>
        <taxon>Actinomycetota</taxon>
        <taxon>Actinomycetes</taxon>
        <taxon>Mycobacteriales</taxon>
        <taxon>Nocardiaceae</taxon>
        <taxon>Nocardia</taxon>
    </lineage>
</organism>
<accession>A0ABX8CXU9</accession>
<keyword evidence="3" id="KW-0732">Signal</keyword>
<dbReference type="InterPro" id="IPR018114">
    <property type="entry name" value="TRYPSIN_HIS"/>
</dbReference>
<dbReference type="Pfam" id="PF13365">
    <property type="entry name" value="Trypsin_2"/>
    <property type="match status" value="1"/>
</dbReference>
<evidence type="ECO:0000256" key="3">
    <source>
        <dbReference type="SAM" id="SignalP"/>
    </source>
</evidence>
<evidence type="ECO:0000256" key="2">
    <source>
        <dbReference type="SAM" id="Phobius"/>
    </source>
</evidence>
<feature type="compositionally biased region" description="Low complexity" evidence="1">
    <location>
        <begin position="538"/>
        <end position="550"/>
    </location>
</feature>